<keyword evidence="2" id="KW-1185">Reference proteome</keyword>
<protein>
    <submittedName>
        <fullName evidence="1">Uncharacterized protein</fullName>
    </submittedName>
</protein>
<accession>A0A068V7W2</accession>
<reference evidence="2" key="1">
    <citation type="journal article" date="2014" name="Science">
        <title>The coffee genome provides insight into the convergent evolution of caffeine biosynthesis.</title>
        <authorList>
            <person name="Denoeud F."/>
            <person name="Carretero-Paulet L."/>
            <person name="Dereeper A."/>
            <person name="Droc G."/>
            <person name="Guyot R."/>
            <person name="Pietrella M."/>
            <person name="Zheng C."/>
            <person name="Alberti A."/>
            <person name="Anthony F."/>
            <person name="Aprea G."/>
            <person name="Aury J.M."/>
            <person name="Bento P."/>
            <person name="Bernard M."/>
            <person name="Bocs S."/>
            <person name="Campa C."/>
            <person name="Cenci A."/>
            <person name="Combes M.C."/>
            <person name="Crouzillat D."/>
            <person name="Da Silva C."/>
            <person name="Daddiego L."/>
            <person name="De Bellis F."/>
            <person name="Dussert S."/>
            <person name="Garsmeur O."/>
            <person name="Gayraud T."/>
            <person name="Guignon V."/>
            <person name="Jahn K."/>
            <person name="Jamilloux V."/>
            <person name="Joet T."/>
            <person name="Labadie K."/>
            <person name="Lan T."/>
            <person name="Leclercq J."/>
            <person name="Lepelley M."/>
            <person name="Leroy T."/>
            <person name="Li L.T."/>
            <person name="Librado P."/>
            <person name="Lopez L."/>
            <person name="Munoz A."/>
            <person name="Noel B."/>
            <person name="Pallavicini A."/>
            <person name="Perrotta G."/>
            <person name="Poncet V."/>
            <person name="Pot D."/>
            <person name="Priyono X."/>
            <person name="Rigoreau M."/>
            <person name="Rouard M."/>
            <person name="Rozas J."/>
            <person name="Tranchant-Dubreuil C."/>
            <person name="VanBuren R."/>
            <person name="Zhang Q."/>
            <person name="Andrade A.C."/>
            <person name="Argout X."/>
            <person name="Bertrand B."/>
            <person name="de Kochko A."/>
            <person name="Graziosi G."/>
            <person name="Henry R.J."/>
            <person name="Jayarama X."/>
            <person name="Ming R."/>
            <person name="Nagai C."/>
            <person name="Rounsley S."/>
            <person name="Sankoff D."/>
            <person name="Giuliano G."/>
            <person name="Albert V.A."/>
            <person name="Wincker P."/>
            <person name="Lashermes P."/>
        </authorList>
    </citation>
    <scope>NUCLEOTIDE SEQUENCE [LARGE SCALE GENOMIC DNA]</scope>
    <source>
        <strain evidence="2">cv. DH200-94</strain>
    </source>
</reference>
<organism evidence="1 2">
    <name type="scientific">Coffea canephora</name>
    <name type="common">Robusta coffee</name>
    <dbReference type="NCBI Taxonomy" id="49390"/>
    <lineage>
        <taxon>Eukaryota</taxon>
        <taxon>Viridiplantae</taxon>
        <taxon>Streptophyta</taxon>
        <taxon>Embryophyta</taxon>
        <taxon>Tracheophyta</taxon>
        <taxon>Spermatophyta</taxon>
        <taxon>Magnoliopsida</taxon>
        <taxon>eudicotyledons</taxon>
        <taxon>Gunneridae</taxon>
        <taxon>Pentapetalae</taxon>
        <taxon>asterids</taxon>
        <taxon>lamiids</taxon>
        <taxon>Gentianales</taxon>
        <taxon>Rubiaceae</taxon>
        <taxon>Ixoroideae</taxon>
        <taxon>Gardenieae complex</taxon>
        <taxon>Bertiereae - Coffeeae clade</taxon>
        <taxon>Coffeeae</taxon>
        <taxon>Coffea</taxon>
    </lineage>
</organism>
<name>A0A068V7W2_COFCA</name>
<sequence>MEIYRWIPKDLIDCSQIHEWPLSTSYSRQLKLMEERGKSIHPDSEYEHIAYGCNKGSTTDGAEPL</sequence>
<dbReference type="InParanoid" id="A0A068V7W2"/>
<dbReference type="Gramene" id="CDP16706">
    <property type="protein sequence ID" value="CDP16706"/>
    <property type="gene ID" value="GSCOC_T00019176001"/>
</dbReference>
<gene>
    <name evidence="1" type="ORF">GSCOC_T00019176001</name>
</gene>
<evidence type="ECO:0000313" key="2">
    <source>
        <dbReference type="Proteomes" id="UP000295252"/>
    </source>
</evidence>
<dbReference type="EMBL" id="HG739219">
    <property type="protein sequence ID" value="CDP16706.1"/>
    <property type="molecule type" value="Genomic_DNA"/>
</dbReference>
<proteinExistence type="predicted"/>
<dbReference type="Proteomes" id="UP000295252">
    <property type="component" value="Chromosome IX"/>
</dbReference>
<evidence type="ECO:0000313" key="1">
    <source>
        <dbReference type="EMBL" id="CDP16706.1"/>
    </source>
</evidence>
<dbReference type="AlphaFoldDB" id="A0A068V7W2"/>